<protein>
    <submittedName>
        <fullName evidence="1">Uncharacterized protein</fullName>
    </submittedName>
</protein>
<dbReference type="SUPFAM" id="SSF53756">
    <property type="entry name" value="UDP-Glycosyltransferase/glycogen phosphorylase"/>
    <property type="match status" value="1"/>
</dbReference>
<organism evidence="1 2">
    <name type="scientific">Capsulimonas corticalis</name>
    <dbReference type="NCBI Taxonomy" id="2219043"/>
    <lineage>
        <taxon>Bacteria</taxon>
        <taxon>Bacillati</taxon>
        <taxon>Armatimonadota</taxon>
        <taxon>Armatimonadia</taxon>
        <taxon>Capsulimonadales</taxon>
        <taxon>Capsulimonadaceae</taxon>
        <taxon>Capsulimonas</taxon>
    </lineage>
</organism>
<dbReference type="GO" id="GO:0016758">
    <property type="term" value="F:hexosyltransferase activity"/>
    <property type="evidence" value="ECO:0007669"/>
    <property type="project" value="TreeGrafter"/>
</dbReference>
<dbReference type="KEGG" id="ccot:CCAX7_31150"/>
<dbReference type="Pfam" id="PF00534">
    <property type="entry name" value="Glycos_transf_1"/>
    <property type="match status" value="1"/>
</dbReference>
<evidence type="ECO:0000313" key="2">
    <source>
        <dbReference type="Proteomes" id="UP000287394"/>
    </source>
</evidence>
<dbReference type="Proteomes" id="UP000287394">
    <property type="component" value="Chromosome"/>
</dbReference>
<dbReference type="InterPro" id="IPR028098">
    <property type="entry name" value="Glyco_trans_4-like_N"/>
</dbReference>
<dbReference type="CDD" id="cd03801">
    <property type="entry name" value="GT4_PimA-like"/>
    <property type="match status" value="1"/>
</dbReference>
<dbReference type="AlphaFoldDB" id="A0A402CSI7"/>
<dbReference type="EMBL" id="AP025739">
    <property type="protein sequence ID" value="BDI31064.1"/>
    <property type="molecule type" value="Genomic_DNA"/>
</dbReference>
<sequence length="378" mass="39659">MSQSAPIDVLLAVRPAAGGIRQHVLQLLEYGDARRFSLSIAAPSEFLQSLPRDLPLADGIPLEIRARLAPLADLRAAARLAGLLRRRSPAIVHAHGLRAALIAALARRLHAFPLIVTAHNLIDSGAATRIGLAVIGSAADRILAVSDPIAEGLRAHGVSGQKISVVPNGVDLARYAAPFPQARAAFGIPPDVFVVAAVARLSPEKGIDVLLEAALQAPELQFVIAGDGPQRAELEAKAPANVRLLGRVEDVRAVLFAANAVAVPSRLEGQGIVALEALAARRPVVASRIGGLAAMLSDSETALLVPSEDPAALAAALRRLAAEPELRTSLASMGYNLVRERYDVRAQTAAVEQIYTKFAPSSPGKREDAPRPPQGSRP</sequence>
<evidence type="ECO:0000313" key="1">
    <source>
        <dbReference type="EMBL" id="BDI31064.1"/>
    </source>
</evidence>
<dbReference type="InterPro" id="IPR001296">
    <property type="entry name" value="Glyco_trans_1"/>
</dbReference>
<dbReference type="PANTHER" id="PTHR45947">
    <property type="entry name" value="SULFOQUINOVOSYL TRANSFERASE SQD2"/>
    <property type="match status" value="1"/>
</dbReference>
<gene>
    <name evidence="1" type="ORF">CCAX7_31150</name>
</gene>
<reference evidence="1 2" key="1">
    <citation type="journal article" date="2019" name="Int. J. Syst. Evol. Microbiol.">
        <title>Capsulimonas corticalis gen. nov., sp. nov., an aerobic capsulated bacterium, of a novel bacterial order, Capsulimonadales ord. nov., of the class Armatimonadia of the phylum Armatimonadetes.</title>
        <authorList>
            <person name="Li J."/>
            <person name="Kudo C."/>
            <person name="Tonouchi A."/>
        </authorList>
    </citation>
    <scope>NUCLEOTIDE SEQUENCE [LARGE SCALE GENOMIC DNA]</scope>
    <source>
        <strain evidence="1 2">AX-7</strain>
    </source>
</reference>
<dbReference type="FunCoup" id="A0A402CSI7">
    <property type="interactions" value="21"/>
</dbReference>
<dbReference type="InterPro" id="IPR050194">
    <property type="entry name" value="Glycosyltransferase_grp1"/>
</dbReference>
<dbReference type="PANTHER" id="PTHR45947:SF3">
    <property type="entry name" value="SULFOQUINOVOSYL TRANSFERASE SQD2"/>
    <property type="match status" value="1"/>
</dbReference>
<dbReference type="Gene3D" id="3.40.50.2000">
    <property type="entry name" value="Glycogen Phosphorylase B"/>
    <property type="match status" value="2"/>
</dbReference>
<keyword evidence="2" id="KW-1185">Reference proteome</keyword>
<accession>A0A402CSI7</accession>
<proteinExistence type="predicted"/>
<name>A0A402CSI7_9BACT</name>
<dbReference type="RefSeq" id="WP_165864026.1">
    <property type="nucleotide sequence ID" value="NZ_AP025739.1"/>
</dbReference>
<dbReference type="Pfam" id="PF13439">
    <property type="entry name" value="Glyco_transf_4"/>
    <property type="match status" value="1"/>
</dbReference>